<accession>A0A520KQ89</accession>
<dbReference type="EMBL" id="RXII01000008">
    <property type="protein sequence ID" value="RZN63592.1"/>
    <property type="molecule type" value="Genomic_DNA"/>
</dbReference>
<dbReference type="InterPro" id="IPR003339">
    <property type="entry name" value="ABC/ECF_trnsptr_transmembrane"/>
</dbReference>
<dbReference type="GO" id="GO:0043190">
    <property type="term" value="C:ATP-binding cassette (ABC) transporter complex"/>
    <property type="evidence" value="ECO:0007669"/>
    <property type="project" value="InterPro"/>
</dbReference>
<dbReference type="InterPro" id="IPR017871">
    <property type="entry name" value="ABC_transporter-like_CS"/>
</dbReference>
<dbReference type="GO" id="GO:0006824">
    <property type="term" value="P:cobalt ion transport"/>
    <property type="evidence" value="ECO:0007669"/>
    <property type="project" value="InterPro"/>
</dbReference>
<evidence type="ECO:0000256" key="12">
    <source>
        <dbReference type="SAM" id="Phobius"/>
    </source>
</evidence>
<evidence type="ECO:0000256" key="6">
    <source>
        <dbReference type="ARBA" id="ARBA00022741"/>
    </source>
</evidence>
<dbReference type="InterPro" id="IPR027417">
    <property type="entry name" value="P-loop_NTPase"/>
</dbReference>
<evidence type="ECO:0000256" key="7">
    <source>
        <dbReference type="ARBA" id="ARBA00022840"/>
    </source>
</evidence>
<dbReference type="GO" id="GO:0042626">
    <property type="term" value="F:ATPase-coupled transmembrane transporter activity"/>
    <property type="evidence" value="ECO:0007669"/>
    <property type="project" value="TreeGrafter"/>
</dbReference>
<evidence type="ECO:0000256" key="2">
    <source>
        <dbReference type="ARBA" id="ARBA00004651"/>
    </source>
</evidence>
<organism evidence="14 15">
    <name type="scientific">Candidatus Methanodesulfokora washburnensis</name>
    <dbReference type="NCBI Taxonomy" id="2478471"/>
    <lineage>
        <taxon>Archaea</taxon>
        <taxon>Thermoproteota</taxon>
        <taxon>Candidatus Korarchaeia</taxon>
        <taxon>Candidatus Korarchaeia incertae sedis</taxon>
        <taxon>Candidatus Methanodesulfokora</taxon>
    </lineage>
</organism>
<dbReference type="PROSITE" id="PS00211">
    <property type="entry name" value="ABC_TRANSPORTER_1"/>
    <property type="match status" value="1"/>
</dbReference>
<protein>
    <submittedName>
        <fullName evidence="14">Cobalt ECF transporter T component CbiQ</fullName>
    </submittedName>
</protein>
<evidence type="ECO:0000313" key="15">
    <source>
        <dbReference type="Proteomes" id="UP000316217"/>
    </source>
</evidence>
<evidence type="ECO:0000256" key="3">
    <source>
        <dbReference type="ARBA" id="ARBA00022448"/>
    </source>
</evidence>
<dbReference type="Proteomes" id="UP000316217">
    <property type="component" value="Unassembled WGS sequence"/>
</dbReference>
<dbReference type="Pfam" id="PF02361">
    <property type="entry name" value="CbiQ"/>
    <property type="match status" value="1"/>
</dbReference>
<dbReference type="GO" id="GO:0005524">
    <property type="term" value="F:ATP binding"/>
    <property type="evidence" value="ECO:0007669"/>
    <property type="project" value="UniProtKB-KW"/>
</dbReference>
<evidence type="ECO:0000256" key="10">
    <source>
        <dbReference type="ARBA" id="ARBA00023136"/>
    </source>
</evidence>
<dbReference type="PANTHER" id="PTHR43553">
    <property type="entry name" value="HEAVY METAL TRANSPORTER"/>
    <property type="match status" value="1"/>
</dbReference>
<keyword evidence="5 12" id="KW-0812">Transmembrane</keyword>
<reference evidence="14 15" key="1">
    <citation type="journal article" date="2019" name="Nat. Microbiol.">
        <title>Wide diversity of methane and short-chain alkane metabolisms in uncultured archaea.</title>
        <authorList>
            <person name="Borrel G."/>
            <person name="Adam P.S."/>
            <person name="McKay L.J."/>
            <person name="Chen L.X."/>
            <person name="Sierra-Garcia I.N."/>
            <person name="Sieber C.M."/>
            <person name="Letourneur Q."/>
            <person name="Ghozlane A."/>
            <person name="Andersen G.L."/>
            <person name="Li W.J."/>
            <person name="Hallam S.J."/>
            <person name="Muyzer G."/>
            <person name="de Oliveira V.M."/>
            <person name="Inskeep W.P."/>
            <person name="Banfield J.F."/>
            <person name="Gribaldo S."/>
        </authorList>
    </citation>
    <scope>NUCLEOTIDE SEQUENCE [LARGE SCALE GENOMIC DNA]</scope>
    <source>
        <strain evidence="14">NM4</strain>
    </source>
</reference>
<dbReference type="GO" id="GO:0016887">
    <property type="term" value="F:ATP hydrolysis activity"/>
    <property type="evidence" value="ECO:0007669"/>
    <property type="project" value="InterPro"/>
</dbReference>
<dbReference type="PROSITE" id="PS50893">
    <property type="entry name" value="ABC_TRANSPORTER_2"/>
    <property type="match status" value="1"/>
</dbReference>
<keyword evidence="8" id="KW-1278">Translocase</keyword>
<keyword evidence="9 12" id="KW-1133">Transmembrane helix</keyword>
<evidence type="ECO:0000259" key="13">
    <source>
        <dbReference type="PROSITE" id="PS50893"/>
    </source>
</evidence>
<gene>
    <name evidence="14" type="primary">cbiQ</name>
    <name evidence="14" type="ORF">EF810_00465</name>
</gene>
<comment type="caution">
    <text evidence="14">The sequence shown here is derived from an EMBL/GenBank/DDBJ whole genome shotgun (WGS) entry which is preliminary data.</text>
</comment>
<dbReference type="InterPro" id="IPR015856">
    <property type="entry name" value="ABC_transpr_CbiO/EcfA_su"/>
</dbReference>
<comment type="subcellular location">
    <subcellularLocation>
        <location evidence="2">Cell membrane</location>
        <topology evidence="2">Multi-pass membrane protein</topology>
    </subcellularLocation>
    <subcellularLocation>
        <location evidence="1">Cell membrane</location>
        <topology evidence="1">Peripheral membrane protein</topology>
    </subcellularLocation>
</comment>
<evidence type="ECO:0000256" key="8">
    <source>
        <dbReference type="ARBA" id="ARBA00022967"/>
    </source>
</evidence>
<dbReference type="InterPro" id="IPR003593">
    <property type="entry name" value="AAA+_ATPase"/>
</dbReference>
<evidence type="ECO:0000256" key="4">
    <source>
        <dbReference type="ARBA" id="ARBA00022475"/>
    </source>
</evidence>
<evidence type="ECO:0000256" key="5">
    <source>
        <dbReference type="ARBA" id="ARBA00022692"/>
    </source>
</evidence>
<dbReference type="InterPro" id="IPR003439">
    <property type="entry name" value="ABC_transporter-like_ATP-bd"/>
</dbReference>
<evidence type="ECO:0000256" key="1">
    <source>
        <dbReference type="ARBA" id="ARBA00004202"/>
    </source>
</evidence>
<feature type="transmembrane region" description="Helical" evidence="12">
    <location>
        <begin position="94"/>
        <end position="113"/>
    </location>
</feature>
<dbReference type="SMART" id="SM00382">
    <property type="entry name" value="AAA"/>
    <property type="match status" value="1"/>
</dbReference>
<sequence>MGGGSPSLSGIHNISNNWGNPDRPHHNCYRKDSGEKMKGLAERTVEEAMNYFKRSMRSEFSGKKGLLQSVDPASCLISSLVFLFTSIICKNLEQIFLLFVVSVVIAVASRISLMKFLARVLFFIPIFTMIVMIPSMFSWITPGKALFSFCSISITEEGIRKALIFTARVTVAISFPIAATMAVEWDDLIEGFRILKIPDLMVRILLICYRYTFLMANMAVSMLTSRRARVLSKESWRTSWSWGSEAVGALLLKSMMLSEMVHMAMTARGFGREVEERKRIKRRGAAFHHSIFDNQLFCCNRGMEMAIFDLIDVSYTYPNGRTALESVSLSVYEGEVLGVIGPNGAGKSTLLLIMSLLITPTSGEILFKGENFRRILEDESKIYDFRRRVQLVFQDPDVQLFSSTVKRDVEFGPMHLKSGKELERSVSSALRLMEIEHLADRHPYELSGGEKRRAAIASVLSIDPEVILMDEPTADLDIRGREILVELIQRMRRKKTFVISSQDADFILRTADRVILLNKKVVFSGDPEEALRFARGEMAPIEMDAMKWNLFKSH</sequence>
<name>A0A520KQ89_9CREN</name>
<evidence type="ECO:0000256" key="11">
    <source>
        <dbReference type="ARBA" id="ARBA00025157"/>
    </source>
</evidence>
<evidence type="ECO:0000313" key="14">
    <source>
        <dbReference type="EMBL" id="RZN63592.1"/>
    </source>
</evidence>
<dbReference type="CDD" id="cd03225">
    <property type="entry name" value="ABC_cobalt_CbiO_domain1"/>
    <property type="match status" value="1"/>
</dbReference>
<dbReference type="CDD" id="cd16914">
    <property type="entry name" value="EcfT"/>
    <property type="match status" value="1"/>
</dbReference>
<dbReference type="PANTHER" id="PTHR43553:SF27">
    <property type="entry name" value="ENERGY-COUPLING FACTOR TRANSPORTER ATP-BINDING PROTEIN ECFA2"/>
    <property type="match status" value="1"/>
</dbReference>
<keyword evidence="4" id="KW-1003">Cell membrane</keyword>
<dbReference type="Gene3D" id="3.40.50.300">
    <property type="entry name" value="P-loop containing nucleotide triphosphate hydrolases"/>
    <property type="match status" value="1"/>
</dbReference>
<keyword evidence="7" id="KW-0067">ATP-binding</keyword>
<dbReference type="Pfam" id="PF00005">
    <property type="entry name" value="ABC_tran"/>
    <property type="match status" value="1"/>
</dbReference>
<comment type="function">
    <text evidence="11">Probably part of an ABC transporter complex. Responsible for energy coupling to the transport system.</text>
</comment>
<keyword evidence="6" id="KW-0547">Nucleotide-binding</keyword>
<keyword evidence="10 12" id="KW-0472">Membrane</keyword>
<proteinExistence type="predicted"/>
<keyword evidence="3" id="KW-0813">Transport</keyword>
<feature type="domain" description="ABC transporter" evidence="13">
    <location>
        <begin position="308"/>
        <end position="543"/>
    </location>
</feature>
<dbReference type="InterPro" id="IPR050095">
    <property type="entry name" value="ECF_ABC_transporter_ATP-bd"/>
</dbReference>
<evidence type="ECO:0000256" key="9">
    <source>
        <dbReference type="ARBA" id="ARBA00022989"/>
    </source>
</evidence>
<dbReference type="InterPro" id="IPR012809">
    <property type="entry name" value="ECF_CbiQ"/>
</dbReference>
<dbReference type="AlphaFoldDB" id="A0A520KQ89"/>
<feature type="transmembrane region" description="Helical" evidence="12">
    <location>
        <begin position="120"/>
        <end position="142"/>
    </location>
</feature>
<dbReference type="SUPFAM" id="SSF52540">
    <property type="entry name" value="P-loop containing nucleoside triphosphate hydrolases"/>
    <property type="match status" value="1"/>
</dbReference>
<dbReference type="NCBIfam" id="TIGR02454">
    <property type="entry name" value="ECF_T_CbiQ"/>
    <property type="match status" value="1"/>
</dbReference>